<dbReference type="SUPFAM" id="SSF56784">
    <property type="entry name" value="HAD-like"/>
    <property type="match status" value="1"/>
</dbReference>
<keyword evidence="1" id="KW-0040">ANK repeat</keyword>
<dbReference type="Gene3D" id="1.25.40.20">
    <property type="entry name" value="Ankyrin repeat-containing domain"/>
    <property type="match status" value="2"/>
</dbReference>
<dbReference type="SUPFAM" id="SSF48403">
    <property type="entry name" value="Ankyrin repeat"/>
    <property type="match status" value="1"/>
</dbReference>
<dbReference type="SMART" id="SM00248">
    <property type="entry name" value="ANK"/>
    <property type="match status" value="3"/>
</dbReference>
<dbReference type="Pfam" id="PF00702">
    <property type="entry name" value="Hydrolase"/>
    <property type="match status" value="1"/>
</dbReference>
<dbReference type="Gene3D" id="1.10.260.80">
    <property type="match status" value="1"/>
</dbReference>
<organism evidence="2 3">
    <name type="scientific">Chrysophaeum taylorii</name>
    <dbReference type="NCBI Taxonomy" id="2483200"/>
    <lineage>
        <taxon>Eukaryota</taxon>
        <taxon>Sar</taxon>
        <taxon>Stramenopiles</taxon>
        <taxon>Ochrophyta</taxon>
        <taxon>Pelagophyceae</taxon>
        <taxon>Pelagomonadales</taxon>
        <taxon>Pelagomonadaceae</taxon>
        <taxon>Chrysophaeum</taxon>
    </lineage>
</organism>
<dbReference type="PRINTS" id="PR01415">
    <property type="entry name" value="ANKYRIN"/>
</dbReference>
<dbReference type="InterPro" id="IPR036770">
    <property type="entry name" value="Ankyrin_rpt-contain_sf"/>
</dbReference>
<evidence type="ECO:0000313" key="2">
    <source>
        <dbReference type="EMBL" id="KAJ8611289.1"/>
    </source>
</evidence>
<dbReference type="InterPro" id="IPR036412">
    <property type="entry name" value="HAD-like_sf"/>
</dbReference>
<dbReference type="PANTHER" id="PTHR43885">
    <property type="entry name" value="HALOACID DEHALOGENASE-LIKE HYDROLASE"/>
    <property type="match status" value="1"/>
</dbReference>
<reference evidence="2" key="1">
    <citation type="submission" date="2023-01" db="EMBL/GenBank/DDBJ databases">
        <title>Metagenome sequencing of chrysophaentin producing Chrysophaeum taylorii.</title>
        <authorList>
            <person name="Davison J."/>
            <person name="Bewley C."/>
        </authorList>
    </citation>
    <scope>NUCLEOTIDE SEQUENCE</scope>
    <source>
        <strain evidence="2">NIES-1699</strain>
    </source>
</reference>
<feature type="repeat" description="ANK" evidence="1">
    <location>
        <begin position="270"/>
        <end position="302"/>
    </location>
</feature>
<dbReference type="InterPro" id="IPR002110">
    <property type="entry name" value="Ankyrin_rpt"/>
</dbReference>
<dbReference type="EMBL" id="JAQMWT010000078">
    <property type="protein sequence ID" value="KAJ8611289.1"/>
    <property type="molecule type" value="Genomic_DNA"/>
</dbReference>
<evidence type="ECO:0000313" key="3">
    <source>
        <dbReference type="Proteomes" id="UP001230188"/>
    </source>
</evidence>
<dbReference type="InterPro" id="IPR006439">
    <property type="entry name" value="HAD-SF_hydro_IA"/>
</dbReference>
<dbReference type="PANTHER" id="PTHR43885:SF1">
    <property type="entry name" value="SUPERFAMILY HYDROLASE, PUTATIVE (AFU_ORTHOLOGUE AFUA_4G13290)-RELATED"/>
    <property type="match status" value="1"/>
</dbReference>
<name>A0AAD7UL46_9STRA</name>
<dbReference type="PROSITE" id="PS50297">
    <property type="entry name" value="ANK_REP_REGION"/>
    <property type="match status" value="3"/>
</dbReference>
<dbReference type="Gene3D" id="3.40.50.1000">
    <property type="entry name" value="HAD superfamily/HAD-like"/>
    <property type="match status" value="1"/>
</dbReference>
<dbReference type="InterPro" id="IPR023214">
    <property type="entry name" value="HAD_sf"/>
</dbReference>
<dbReference type="NCBIfam" id="TIGR01549">
    <property type="entry name" value="HAD-SF-IA-v1"/>
    <property type="match status" value="1"/>
</dbReference>
<feature type="repeat" description="ANK" evidence="1">
    <location>
        <begin position="237"/>
        <end position="269"/>
    </location>
</feature>
<dbReference type="PROSITE" id="PS50088">
    <property type="entry name" value="ANK_REPEAT"/>
    <property type="match status" value="3"/>
</dbReference>
<dbReference type="Proteomes" id="UP001230188">
    <property type="component" value="Unassembled WGS sequence"/>
</dbReference>
<protein>
    <submittedName>
        <fullName evidence="2">Uncharacterized protein</fullName>
    </submittedName>
</protein>
<gene>
    <name evidence="2" type="ORF">CTAYLR_004164</name>
</gene>
<feature type="repeat" description="ANK" evidence="1">
    <location>
        <begin position="303"/>
        <end position="335"/>
    </location>
</feature>
<dbReference type="Pfam" id="PF00023">
    <property type="entry name" value="Ank"/>
    <property type="match status" value="1"/>
</dbReference>
<sequence length="369" mass="39525">MVLRGVVFDMDGTLTVSKLDLKEMYRRAGVAADEDILEAVKSMPAARASWVRGVIEELEEEGRRTLALMPGARDVGLWLARHNLQCGLVTRNSRRTVEHAEATLWRDLSFSPAISRDDQYPPKPDPAALVAIAEAWGCDPSEIVMVGDSVSNDVAFGERAGARTVLLGTGKADVVIESLVDLPRMLWERFEIPGPLGTAAPLLKVQRPVPDSHPACAAAASGDVAAALAGLDARDDYGQTPLHWAVEAGNPDLVRTLVEAGADVDAKGYVGATPVSRAARNGDVAVLRTLLDLGAAVDEPNDKMQAPLHFAAFKRHRPAVHLLLDRGASTTVLDRKGRTPAEDTACPDIRADILNARAGFRVKEDPCSS</sequence>
<accession>A0AAD7UL46</accession>
<dbReference type="SFLD" id="SFLDG01129">
    <property type="entry name" value="C1.5:_HAD__Beta-PGM__Phosphata"/>
    <property type="match status" value="1"/>
</dbReference>
<proteinExistence type="predicted"/>
<dbReference type="SFLD" id="SFLDS00003">
    <property type="entry name" value="Haloacid_Dehalogenase"/>
    <property type="match status" value="1"/>
</dbReference>
<dbReference type="Pfam" id="PF12796">
    <property type="entry name" value="Ank_2"/>
    <property type="match status" value="1"/>
</dbReference>
<evidence type="ECO:0000256" key="1">
    <source>
        <dbReference type="PROSITE-ProRule" id="PRU00023"/>
    </source>
</evidence>
<comment type="caution">
    <text evidence="2">The sequence shown here is derived from an EMBL/GenBank/DDBJ whole genome shotgun (WGS) entry which is preliminary data.</text>
</comment>
<dbReference type="AlphaFoldDB" id="A0AAD7UL46"/>
<keyword evidence="3" id="KW-1185">Reference proteome</keyword>